<keyword evidence="2" id="KW-0677">Repeat</keyword>
<dbReference type="Proteomes" id="UP000572817">
    <property type="component" value="Unassembled WGS sequence"/>
</dbReference>
<feature type="region of interest" description="Disordered" evidence="3">
    <location>
        <begin position="441"/>
        <end position="469"/>
    </location>
</feature>
<feature type="compositionally biased region" description="Gly residues" evidence="3">
    <location>
        <begin position="444"/>
        <end position="465"/>
    </location>
</feature>
<reference evidence="5" key="1">
    <citation type="submission" date="2020-04" db="EMBL/GenBank/DDBJ databases">
        <title>Genome Assembly and Annotation of Botryosphaeria dothidea sdau 11-99, a Latent Pathogen of Apple Fruit Ring Rot in China.</title>
        <authorList>
            <person name="Yu C."/>
            <person name="Diao Y."/>
            <person name="Lu Q."/>
            <person name="Zhao J."/>
            <person name="Cui S."/>
            <person name="Peng C."/>
            <person name="He B."/>
            <person name="Liu H."/>
        </authorList>
    </citation>
    <scope>NUCLEOTIDE SEQUENCE [LARGE SCALE GENOMIC DNA]</scope>
    <source>
        <strain evidence="5">Sdau11-99</strain>
    </source>
</reference>
<evidence type="ECO:0000313" key="6">
    <source>
        <dbReference type="Proteomes" id="UP000572817"/>
    </source>
</evidence>
<dbReference type="OrthoDB" id="10251809at2759"/>
<dbReference type="PANTHER" id="PTHR46093">
    <property type="entry name" value="ACYL-COA-BINDING DOMAIN-CONTAINING PROTEIN 5"/>
    <property type="match status" value="1"/>
</dbReference>
<evidence type="ECO:0000256" key="4">
    <source>
        <dbReference type="SAM" id="Phobius"/>
    </source>
</evidence>
<dbReference type="SUPFAM" id="SSF117281">
    <property type="entry name" value="Kelch motif"/>
    <property type="match status" value="2"/>
</dbReference>
<evidence type="ECO:0000256" key="1">
    <source>
        <dbReference type="ARBA" id="ARBA00022441"/>
    </source>
</evidence>
<accession>A0A8H4IZ50</accession>
<protein>
    <submittedName>
        <fullName evidence="5">Kelch repeat protein</fullName>
    </submittedName>
</protein>
<dbReference type="Gene3D" id="2.120.10.80">
    <property type="entry name" value="Kelch-type beta propeller"/>
    <property type="match status" value="1"/>
</dbReference>
<feature type="region of interest" description="Disordered" evidence="3">
    <location>
        <begin position="506"/>
        <end position="565"/>
    </location>
</feature>
<sequence>MRVQVDAFPFSHRSTGEVPADSLLESRQSGNPNPSNFIRRALHASTVVGNKLYIDGGEIAQYVNGNTDTQVSRVNNQTLSIDLSSSWTNSSVQIAAHDKNGAPVFNFPGLWSDGNSAFYLFSGEVSLVAGDVDTPAVALWKFTATPSGGGSWEKQTTSDPQAFNQLTRPANALVAAGKGAGFVLGGYASGKTDPAAHAGDTPVPGIVSFDWQSGQWSNASAAAFTTYGTAVSGQMHFVPPFGDDGLLVMLGGESTTPTRWDEASGQLQFNNVTMYEPGTGTWYSQATTGDAPPVRELFCVAGAEGKNGTYEIFVTGGWDAFHTTCYDDMYILSLPGFHWFKAPAISGGPRAFHTCNVVGNRQMLVVGGVNYNLGIPGDWKDPDPWSQGLGVFDMTALSWSSGYDANAAAYESPDRVKTWYRQGNGNDVAWTNDKLRTLFASTNGNGGSGSNSGSGSGNRSGGGKSGSSSSNTGAIVGGVVGGVAGLALIAGAAWFLLRRRKRNAAVSTAEKPSGGDYAYQQAPPYEGPAEVDGQGVERSPKRFSELPTGGGNEVHELAGTPGPAK</sequence>
<proteinExistence type="predicted"/>
<dbReference type="AlphaFoldDB" id="A0A8H4IZ50"/>
<evidence type="ECO:0000313" key="5">
    <source>
        <dbReference type="EMBL" id="KAF4309796.1"/>
    </source>
</evidence>
<evidence type="ECO:0000256" key="3">
    <source>
        <dbReference type="SAM" id="MobiDB-lite"/>
    </source>
</evidence>
<dbReference type="InterPro" id="IPR015915">
    <property type="entry name" value="Kelch-typ_b-propeller"/>
</dbReference>
<dbReference type="PANTHER" id="PTHR46093:SF18">
    <property type="entry name" value="FIBRONECTIN TYPE-III DOMAIN-CONTAINING PROTEIN"/>
    <property type="match status" value="1"/>
</dbReference>
<keyword evidence="4" id="KW-0472">Membrane</keyword>
<gene>
    <name evidence="5" type="ORF">GTA08_BOTSDO03261</name>
</gene>
<organism evidence="5 6">
    <name type="scientific">Botryosphaeria dothidea</name>
    <dbReference type="NCBI Taxonomy" id="55169"/>
    <lineage>
        <taxon>Eukaryota</taxon>
        <taxon>Fungi</taxon>
        <taxon>Dikarya</taxon>
        <taxon>Ascomycota</taxon>
        <taxon>Pezizomycotina</taxon>
        <taxon>Dothideomycetes</taxon>
        <taxon>Dothideomycetes incertae sedis</taxon>
        <taxon>Botryosphaeriales</taxon>
        <taxon>Botryosphaeriaceae</taxon>
        <taxon>Botryosphaeria</taxon>
    </lineage>
</organism>
<dbReference type="Gene3D" id="1.20.5.510">
    <property type="entry name" value="Single helix bin"/>
    <property type="match status" value="1"/>
</dbReference>
<keyword evidence="4" id="KW-1133">Transmembrane helix</keyword>
<keyword evidence="4" id="KW-0812">Transmembrane</keyword>
<keyword evidence="6" id="KW-1185">Reference proteome</keyword>
<comment type="caution">
    <text evidence="5">The sequence shown here is derived from an EMBL/GenBank/DDBJ whole genome shotgun (WGS) entry which is preliminary data.</text>
</comment>
<evidence type="ECO:0000256" key="2">
    <source>
        <dbReference type="ARBA" id="ARBA00022737"/>
    </source>
</evidence>
<keyword evidence="1" id="KW-0880">Kelch repeat</keyword>
<name>A0A8H4IZ50_9PEZI</name>
<dbReference type="EMBL" id="WWBZ02000016">
    <property type="protein sequence ID" value="KAF4309796.1"/>
    <property type="molecule type" value="Genomic_DNA"/>
</dbReference>
<feature type="transmembrane region" description="Helical" evidence="4">
    <location>
        <begin position="474"/>
        <end position="497"/>
    </location>
</feature>